<keyword evidence="6" id="KW-0812">Transmembrane</keyword>
<evidence type="ECO:0000313" key="13">
    <source>
        <dbReference type="Proteomes" id="UP000017396"/>
    </source>
</evidence>
<proteinExistence type="inferred from homology"/>
<evidence type="ECO:0000256" key="4">
    <source>
        <dbReference type="ARBA" id="ARBA00022475"/>
    </source>
</evidence>
<dbReference type="PROSITE" id="PS52015">
    <property type="entry name" value="TONB_CTD"/>
    <property type="match status" value="1"/>
</dbReference>
<accession>U5QGT5</accession>
<dbReference type="InterPro" id="IPR006260">
    <property type="entry name" value="TonB/TolA_C"/>
</dbReference>
<evidence type="ECO:0000256" key="7">
    <source>
        <dbReference type="ARBA" id="ARBA00022927"/>
    </source>
</evidence>
<evidence type="ECO:0000256" key="8">
    <source>
        <dbReference type="ARBA" id="ARBA00022989"/>
    </source>
</evidence>
<organism evidence="12 13">
    <name type="scientific">Gloeobacter kilaueensis (strain ATCC BAA-2537 / CCAP 1431/1 / ULC 316 / JS1)</name>
    <dbReference type="NCBI Taxonomy" id="1183438"/>
    <lineage>
        <taxon>Bacteria</taxon>
        <taxon>Bacillati</taxon>
        <taxon>Cyanobacteriota</taxon>
        <taxon>Cyanophyceae</taxon>
        <taxon>Gloeobacterales</taxon>
        <taxon>Gloeobacteraceae</taxon>
        <taxon>Gloeobacter</taxon>
    </lineage>
</organism>
<keyword evidence="4" id="KW-1003">Cell membrane</keyword>
<dbReference type="InterPro" id="IPR037682">
    <property type="entry name" value="TonB_C"/>
</dbReference>
<feature type="compositionally biased region" description="Basic and acidic residues" evidence="10">
    <location>
        <begin position="147"/>
        <end position="160"/>
    </location>
</feature>
<dbReference type="GO" id="GO:0098797">
    <property type="term" value="C:plasma membrane protein complex"/>
    <property type="evidence" value="ECO:0007669"/>
    <property type="project" value="TreeGrafter"/>
</dbReference>
<dbReference type="GO" id="GO:0030288">
    <property type="term" value="C:outer membrane-bounded periplasmic space"/>
    <property type="evidence" value="ECO:0007669"/>
    <property type="project" value="InterPro"/>
</dbReference>
<dbReference type="EMBL" id="CP003587">
    <property type="protein sequence ID" value="AGY56809.1"/>
    <property type="molecule type" value="Genomic_DNA"/>
</dbReference>
<dbReference type="AlphaFoldDB" id="U5QGT5"/>
<dbReference type="GO" id="GO:0015031">
    <property type="term" value="P:protein transport"/>
    <property type="evidence" value="ECO:0007669"/>
    <property type="project" value="UniProtKB-KW"/>
</dbReference>
<feature type="region of interest" description="Disordered" evidence="10">
    <location>
        <begin position="135"/>
        <end position="217"/>
    </location>
</feature>
<evidence type="ECO:0000259" key="11">
    <source>
        <dbReference type="PROSITE" id="PS52015"/>
    </source>
</evidence>
<evidence type="ECO:0000256" key="3">
    <source>
        <dbReference type="ARBA" id="ARBA00022448"/>
    </source>
</evidence>
<comment type="similarity">
    <text evidence="2">Belongs to the TonB family.</text>
</comment>
<dbReference type="InterPro" id="IPR051045">
    <property type="entry name" value="TonB-dependent_transducer"/>
</dbReference>
<reference evidence="12 13" key="1">
    <citation type="journal article" date="2013" name="PLoS ONE">
        <title>Cultivation and Complete Genome Sequencing of Gloeobacter kilaueensis sp. nov., from a Lava Cave in Kilauea Caldera, Hawai'i.</title>
        <authorList>
            <person name="Saw J.H."/>
            <person name="Schatz M."/>
            <person name="Brown M.V."/>
            <person name="Kunkel D.D."/>
            <person name="Foster J.S."/>
            <person name="Shick H."/>
            <person name="Christensen S."/>
            <person name="Hou S."/>
            <person name="Wan X."/>
            <person name="Donachie S.P."/>
        </authorList>
    </citation>
    <scope>NUCLEOTIDE SEQUENCE [LARGE SCALE GENOMIC DNA]</scope>
    <source>
        <strain evidence="13">JS</strain>
    </source>
</reference>
<keyword evidence="5" id="KW-0997">Cell inner membrane</keyword>
<dbReference type="KEGG" id="glj:GKIL_0563"/>
<evidence type="ECO:0000256" key="6">
    <source>
        <dbReference type="ARBA" id="ARBA00022692"/>
    </source>
</evidence>
<feature type="compositionally biased region" description="Pro residues" evidence="10">
    <location>
        <begin position="137"/>
        <end position="146"/>
    </location>
</feature>
<evidence type="ECO:0000256" key="5">
    <source>
        <dbReference type="ARBA" id="ARBA00022519"/>
    </source>
</evidence>
<evidence type="ECO:0000256" key="2">
    <source>
        <dbReference type="ARBA" id="ARBA00006555"/>
    </source>
</evidence>
<dbReference type="PRINTS" id="PR01374">
    <property type="entry name" value="TONBPROTEIN"/>
</dbReference>
<keyword evidence="13" id="KW-1185">Reference proteome</keyword>
<evidence type="ECO:0000256" key="1">
    <source>
        <dbReference type="ARBA" id="ARBA00004383"/>
    </source>
</evidence>
<name>U5QGT5_GLOK1</name>
<dbReference type="PANTHER" id="PTHR33446">
    <property type="entry name" value="PROTEIN TONB-RELATED"/>
    <property type="match status" value="1"/>
</dbReference>
<dbReference type="NCBIfam" id="TIGR01352">
    <property type="entry name" value="tonB_Cterm"/>
    <property type="match status" value="1"/>
</dbReference>
<sequence length="317" mass="34519">MTNFDPFEMRLRRQLRSRSYSYEQTLEAYWCEQWQELVEMTPEAIAALYAEQRANISAARTLPGVLRNLRVARPLSQSFLPWQPAGDNPWQRAILVSFVGSITLHALLMALKLPVPEAPPLPTAPKVLLVESAPSPKIAPKPLPPKSEPRPHIVRTDVPQKAKASRPILSTKATTPSESTLSEKALAGSRGTGFGREVGNDNGSASPIGVDDGTGSVTPVEAPPAPPPLVNARPKGAVQPDYPEIALQNNWEGKVIVKAYINADGSVGEVRVARSSGHDELDEAALEAVRRTRFEPAHRSEEAVATWVRVPITFSLD</sequence>
<dbReference type="STRING" id="1183438.GKIL_0563"/>
<gene>
    <name evidence="12" type="ORF">GKIL_0563</name>
</gene>
<keyword evidence="7" id="KW-0653">Protein transport</keyword>
<keyword evidence="3" id="KW-0813">Transport</keyword>
<comment type="subcellular location">
    <subcellularLocation>
        <location evidence="1">Cell inner membrane</location>
        <topology evidence="1">Single-pass membrane protein</topology>
        <orientation evidence="1">Periplasmic side</orientation>
    </subcellularLocation>
</comment>
<keyword evidence="8" id="KW-1133">Transmembrane helix</keyword>
<dbReference type="SUPFAM" id="SSF74653">
    <property type="entry name" value="TolA/TonB C-terminal domain"/>
    <property type="match status" value="1"/>
</dbReference>
<protein>
    <submittedName>
        <fullName evidence="12">TonB family protein</fullName>
    </submittedName>
</protein>
<evidence type="ECO:0000256" key="9">
    <source>
        <dbReference type="ARBA" id="ARBA00023136"/>
    </source>
</evidence>
<dbReference type="InterPro" id="IPR003538">
    <property type="entry name" value="TonB"/>
</dbReference>
<dbReference type="GO" id="GO:0015891">
    <property type="term" value="P:siderophore transport"/>
    <property type="evidence" value="ECO:0007669"/>
    <property type="project" value="InterPro"/>
</dbReference>
<dbReference type="eggNOG" id="COG0810">
    <property type="taxonomic scope" value="Bacteria"/>
</dbReference>
<dbReference type="HOGENOM" id="CLU_076057_0_0_3"/>
<dbReference type="Proteomes" id="UP000017396">
    <property type="component" value="Chromosome"/>
</dbReference>
<dbReference type="Gene3D" id="3.30.1150.10">
    <property type="match status" value="1"/>
</dbReference>
<dbReference type="PANTHER" id="PTHR33446:SF2">
    <property type="entry name" value="PROTEIN TONB"/>
    <property type="match status" value="1"/>
</dbReference>
<keyword evidence="9" id="KW-0472">Membrane</keyword>
<dbReference type="RefSeq" id="WP_023171844.1">
    <property type="nucleotide sequence ID" value="NC_022600.1"/>
</dbReference>
<dbReference type="GO" id="GO:0055085">
    <property type="term" value="P:transmembrane transport"/>
    <property type="evidence" value="ECO:0007669"/>
    <property type="project" value="InterPro"/>
</dbReference>
<feature type="compositionally biased region" description="Polar residues" evidence="10">
    <location>
        <begin position="171"/>
        <end position="182"/>
    </location>
</feature>
<feature type="domain" description="TonB C-terminal" evidence="11">
    <location>
        <begin position="227"/>
        <end position="317"/>
    </location>
</feature>
<dbReference type="Pfam" id="PF03544">
    <property type="entry name" value="TonB_C"/>
    <property type="match status" value="1"/>
</dbReference>
<dbReference type="GO" id="GO:0031992">
    <property type="term" value="F:energy transducer activity"/>
    <property type="evidence" value="ECO:0007669"/>
    <property type="project" value="InterPro"/>
</dbReference>
<evidence type="ECO:0000256" key="10">
    <source>
        <dbReference type="SAM" id="MobiDB-lite"/>
    </source>
</evidence>
<evidence type="ECO:0000313" key="12">
    <source>
        <dbReference type="EMBL" id="AGY56809.1"/>
    </source>
</evidence>